<name>A0A347W564_9HELI</name>
<comment type="caution">
    <text evidence="6">The sequence shown here is derived from an EMBL/GenBank/DDBJ whole genome shotgun (WGS) entry which is preliminary data.</text>
</comment>
<protein>
    <recommendedName>
        <fullName evidence="2 3">Single-stranded DNA-binding protein</fullName>
        <shortName evidence="2">SSB</shortName>
    </recommendedName>
</protein>
<evidence type="ECO:0000313" key="6">
    <source>
        <dbReference type="EMBL" id="TLD94518.1"/>
    </source>
</evidence>
<dbReference type="Proteomes" id="UP000029714">
    <property type="component" value="Unassembled WGS sequence"/>
</dbReference>
<dbReference type="InterPro" id="IPR011344">
    <property type="entry name" value="ssDNA-bd"/>
</dbReference>
<dbReference type="GO" id="GO:0009295">
    <property type="term" value="C:nucleoid"/>
    <property type="evidence" value="ECO:0007669"/>
    <property type="project" value="TreeGrafter"/>
</dbReference>
<evidence type="ECO:0000256" key="4">
    <source>
        <dbReference type="SAM" id="MobiDB-lite"/>
    </source>
</evidence>
<proteinExistence type="inferred from homology"/>
<dbReference type="GO" id="GO:0006260">
    <property type="term" value="P:DNA replication"/>
    <property type="evidence" value="ECO:0007669"/>
    <property type="project" value="InterPro"/>
</dbReference>
<dbReference type="EMBL" id="QBIU01000002">
    <property type="protein sequence ID" value="MWV70775.1"/>
    <property type="molecule type" value="Genomic_DNA"/>
</dbReference>
<keyword evidence="1 2" id="KW-0238">DNA-binding</keyword>
<dbReference type="OrthoDB" id="9809878at2"/>
<dbReference type="Proteomes" id="UP000477070">
    <property type="component" value="Unassembled WGS sequence"/>
</dbReference>
<dbReference type="AlphaFoldDB" id="A0A347W564"/>
<organism evidence="6 7">
    <name type="scientific">Helicobacter saguini</name>
    <dbReference type="NCBI Taxonomy" id="1548018"/>
    <lineage>
        <taxon>Bacteria</taxon>
        <taxon>Pseudomonadati</taxon>
        <taxon>Campylobacterota</taxon>
        <taxon>Epsilonproteobacteria</taxon>
        <taxon>Campylobacterales</taxon>
        <taxon>Helicobacteraceae</taxon>
        <taxon>Helicobacter</taxon>
    </lineage>
</organism>
<dbReference type="PANTHER" id="PTHR10302">
    <property type="entry name" value="SINGLE-STRANDED DNA-BINDING PROTEIN"/>
    <property type="match status" value="1"/>
</dbReference>
<keyword evidence="7" id="KW-1185">Reference proteome</keyword>
<feature type="compositionally biased region" description="Low complexity" evidence="4">
    <location>
        <begin position="148"/>
        <end position="171"/>
    </location>
</feature>
<reference evidence="6" key="3">
    <citation type="submission" date="2018-04" db="EMBL/GenBank/DDBJ databases">
        <authorList>
            <person name="Sheh A."/>
            <person name="Shen Z."/>
            <person name="Mannion A.J."/>
            <person name="Fox J.G."/>
        </authorList>
    </citation>
    <scope>NUCLEOTIDE SEQUENCE</scope>
    <source>
        <strain evidence="6">MIT 97-6194</strain>
    </source>
</reference>
<gene>
    <name evidence="5" type="ORF">DCO61_12480</name>
    <name evidence="6" type="ORF">LS64_004945</name>
</gene>
<dbReference type="InterPro" id="IPR000424">
    <property type="entry name" value="Primosome_PriB/ssb"/>
</dbReference>
<dbReference type="PROSITE" id="PS50935">
    <property type="entry name" value="SSB"/>
    <property type="match status" value="1"/>
</dbReference>
<evidence type="ECO:0000313" key="5">
    <source>
        <dbReference type="EMBL" id="MWV70775.1"/>
    </source>
</evidence>
<reference evidence="5 8" key="4">
    <citation type="submission" date="2019-12" db="EMBL/GenBank/DDBJ databases">
        <title>Multi-Generational Helicobacter saguini Isolates.</title>
        <authorList>
            <person name="Mannion A."/>
            <person name="Shen Z."/>
            <person name="Fox J.G."/>
        </authorList>
    </citation>
    <scope>NUCLEOTIDE SEQUENCE [LARGE SCALE GENOMIC DNA]</scope>
    <source>
        <strain evidence="5">16-048</strain>
        <strain evidence="8">16-048 (F4)</strain>
    </source>
</reference>
<evidence type="ECO:0000256" key="1">
    <source>
        <dbReference type="ARBA" id="ARBA00023125"/>
    </source>
</evidence>
<comment type="subunit">
    <text evidence="2">Homotetramer.</text>
</comment>
<dbReference type="Gene3D" id="2.40.50.140">
    <property type="entry name" value="Nucleic acid-binding proteins"/>
    <property type="match status" value="1"/>
</dbReference>
<evidence type="ECO:0000256" key="3">
    <source>
        <dbReference type="RuleBase" id="RU000524"/>
    </source>
</evidence>
<dbReference type="NCBIfam" id="TIGR00621">
    <property type="entry name" value="ssb"/>
    <property type="match status" value="1"/>
</dbReference>
<dbReference type="CDD" id="cd04496">
    <property type="entry name" value="SSB_OBF"/>
    <property type="match status" value="1"/>
</dbReference>
<dbReference type="InterPro" id="IPR012340">
    <property type="entry name" value="NA-bd_OB-fold"/>
</dbReference>
<dbReference type="NCBIfam" id="NF006297">
    <property type="entry name" value="PRK08486.1"/>
    <property type="match status" value="1"/>
</dbReference>
<reference evidence="6 7" key="2">
    <citation type="journal article" date="2016" name="Infect. Immun.">
        <title>Helicobacter saguini, a Novel Helicobacter Isolated from Cotton-Top Tamarins with Ulcerative Colitis, Has Proinflammatory Properties and Induces Typhlocolitis and Dysplasia in Gnotobiotic IL-10-/- Mice.</title>
        <authorList>
            <person name="Shen Z."/>
            <person name="Mannion A."/>
            <person name="Whary M.T."/>
            <person name="Muthupalani S."/>
            <person name="Sheh A."/>
            <person name="Feng Y."/>
            <person name="Gong G."/>
            <person name="Vandamme P."/>
            <person name="Holcombe H.R."/>
            <person name="Paster B.J."/>
            <person name="Fox J.G."/>
        </authorList>
    </citation>
    <scope>NUCLEOTIDE SEQUENCE [LARGE SCALE GENOMIC DNA]</scope>
    <source>
        <strain evidence="6 7">MIT 97-6194</strain>
    </source>
</reference>
<evidence type="ECO:0000313" key="7">
    <source>
        <dbReference type="Proteomes" id="UP000029714"/>
    </source>
</evidence>
<dbReference type="PANTHER" id="PTHR10302:SF27">
    <property type="entry name" value="SINGLE-STRANDED DNA-BINDING PROTEIN"/>
    <property type="match status" value="1"/>
</dbReference>
<evidence type="ECO:0000313" key="8">
    <source>
        <dbReference type="Proteomes" id="UP000477070"/>
    </source>
</evidence>
<feature type="region of interest" description="Disordered" evidence="4">
    <location>
        <begin position="148"/>
        <end position="190"/>
    </location>
</feature>
<sequence>MFNKVIMIGHLTRDVELKHLNTGVAVADIGLASNSRYKKQDGSMAEDTCFVDVTLFGRTAEVANQYLRKGSKILIEGRLRYESWTDQQGNKRSKHKITAESLEMLDSKAQSENRANQGYGDSYGSQGSYGGSNYGGGYGGGNYGGSNYNQGSYGSYGSNYNRGGNSGGASNAAKNPNDIPEVDVDDEVPF</sequence>
<feature type="compositionally biased region" description="Acidic residues" evidence="4">
    <location>
        <begin position="180"/>
        <end position="190"/>
    </location>
</feature>
<accession>A0A347W564</accession>
<reference evidence="6 7" key="1">
    <citation type="journal article" date="2014" name="Genome Announc.">
        <title>Draft genome sequences of eight enterohepatic helicobacter species isolated from both laboratory and wild rodents.</title>
        <authorList>
            <person name="Sheh A."/>
            <person name="Shen Z."/>
            <person name="Fox J.G."/>
        </authorList>
    </citation>
    <scope>NUCLEOTIDE SEQUENCE [LARGE SCALE GENOMIC DNA]</scope>
    <source>
        <strain evidence="6 7">MIT 97-6194</strain>
    </source>
</reference>
<dbReference type="GO" id="GO:0003697">
    <property type="term" value="F:single-stranded DNA binding"/>
    <property type="evidence" value="ECO:0007669"/>
    <property type="project" value="UniProtKB-UniRule"/>
</dbReference>
<dbReference type="Pfam" id="PF00436">
    <property type="entry name" value="SSB"/>
    <property type="match status" value="1"/>
</dbReference>
<comment type="caution">
    <text evidence="2">Lacks conserved residue(s) required for the propagation of feature annotation.</text>
</comment>
<dbReference type="RefSeq" id="WP_118949325.1">
    <property type="nucleotide sequence ID" value="NZ_JRMP02000006.1"/>
</dbReference>
<dbReference type="SUPFAM" id="SSF50249">
    <property type="entry name" value="Nucleic acid-binding proteins"/>
    <property type="match status" value="1"/>
</dbReference>
<dbReference type="EMBL" id="JRMP02000006">
    <property type="protein sequence ID" value="TLD94518.1"/>
    <property type="molecule type" value="Genomic_DNA"/>
</dbReference>
<evidence type="ECO:0000256" key="2">
    <source>
        <dbReference type="HAMAP-Rule" id="MF_00984"/>
    </source>
</evidence>
<dbReference type="HAMAP" id="MF_00984">
    <property type="entry name" value="SSB"/>
    <property type="match status" value="1"/>
</dbReference>